<evidence type="ECO:0000256" key="5">
    <source>
        <dbReference type="ARBA" id="ARBA00022801"/>
    </source>
</evidence>
<evidence type="ECO:0000256" key="9">
    <source>
        <dbReference type="ARBA" id="ARBA00023295"/>
    </source>
</evidence>
<proteinExistence type="inferred from homology"/>
<dbReference type="PANTHER" id="PTHR42715">
    <property type="entry name" value="BETA-GLUCOSIDASE"/>
    <property type="match status" value="1"/>
</dbReference>
<dbReference type="Gene3D" id="2.60.120.260">
    <property type="entry name" value="Galactose-binding domain-like"/>
    <property type="match status" value="1"/>
</dbReference>
<comment type="catalytic activity">
    <reaction evidence="1">
        <text>Hydrolysis of terminal, non-reducing beta-D-glucosyl residues with release of beta-D-glucose.</text>
        <dbReference type="EC" id="3.2.1.21"/>
    </reaction>
</comment>
<evidence type="ECO:0000256" key="4">
    <source>
        <dbReference type="ARBA" id="ARBA00012744"/>
    </source>
</evidence>
<keyword evidence="6" id="KW-0136">Cellulose degradation</keyword>
<dbReference type="Pfam" id="PF01915">
    <property type="entry name" value="Glyco_hydro_3_C"/>
    <property type="match status" value="1"/>
</dbReference>
<dbReference type="PRINTS" id="PR00133">
    <property type="entry name" value="GLHYDRLASE3"/>
</dbReference>
<dbReference type="EMBL" id="CAJVPG010000055">
    <property type="protein sequence ID" value="CAG8290139.1"/>
    <property type="molecule type" value="Genomic_DNA"/>
</dbReference>
<keyword evidence="5" id="KW-0378">Hydrolase</keyword>
<evidence type="ECO:0000256" key="1">
    <source>
        <dbReference type="ARBA" id="ARBA00000448"/>
    </source>
</evidence>
<dbReference type="InterPro" id="IPR002772">
    <property type="entry name" value="Glyco_hydro_3_C"/>
</dbReference>
<name>A0A9W4IJ55_9EURO</name>
<dbReference type="InterPro" id="IPR026891">
    <property type="entry name" value="Fn3-like"/>
</dbReference>
<comment type="caution">
    <text evidence="12">The sequence shown here is derived from an EMBL/GenBank/DDBJ whole genome shotgun (WGS) entry which is preliminary data.</text>
</comment>
<keyword evidence="8" id="KW-0119">Carbohydrate metabolism</keyword>
<dbReference type="SUPFAM" id="SSF51445">
    <property type="entry name" value="(Trans)glycosidases"/>
    <property type="match status" value="1"/>
</dbReference>
<dbReference type="GO" id="GO:0030245">
    <property type="term" value="P:cellulose catabolic process"/>
    <property type="evidence" value="ECO:0007669"/>
    <property type="project" value="UniProtKB-KW"/>
</dbReference>
<keyword evidence="10" id="KW-0624">Polysaccharide degradation</keyword>
<dbReference type="InterPro" id="IPR001764">
    <property type="entry name" value="Glyco_hydro_3_N"/>
</dbReference>
<dbReference type="AlphaFoldDB" id="A0A9W4IJ55"/>
<sequence>MSTNGLGPKMVHRDRLHLLSLEEKISLLSGISFTSTAGVKRLGIPSLKVSDSINGVRGSQSHLDDTGTACFPSSTCLASTWNTSLMREFGEEVAFQAKAKSVQVVLGPNINLHRDPRAGRNFEAFSEDPLLTGHLAAAIINGIQSQGVGACVKHFVANESETVRRRYNVDESGNNRTMRELYLRAFQYLLRQANPVAIMTAYNALDGHFCSHTPLINDLLRKDWKYDGCMMSDWYGTKSTTEALDAGLDLEMPGPSVFRGAKLRDAINRKEISEESVDAAVRNVLTMIDRTRDSHSDKEEESVVCDRTSAMALRTASEGIVLLKNDQNTLPLKMANKPKIALIGSAAIKPSTTGGGSACAKPQYVHTPLQHFRDACETPEQVSFAYGVNPHHVIPLMPIEMMQARNGLPGVNVDYYLDGSDTPVHSEQSEQPVVVMLGRLKPNLTQKGFYYVIETNVTVKASGLHKLAVQATGEFTLSVDGAEILSKPAPAMTVEDFLFEPKKLERVVEFEMEAQRSYRITLRTHSRDIASVHGEISPHSAKLCFEEEQNDRLAIAEAVTIAARSDVSVIIAGRTSEHESEGFDLQTLKLPESQVRMIKAVTSVSEKTILVLHCGNPIDVSDFVEDVDAVVAAHFPGQEGAQAICDIITGKTNPSGRLATTWPLRLDEASVPSFGNFPAKDVGNGPTIRYREGLQMGYRSPKTKSAARWPFGHGLSYSSFEYYNLEVISHESIKNGMSDNSPLMTVTIAVDVKNTSDVAGYEVIQVYSSPPADCMIWRPYSELISFTKVWLEPKEKRRIGLSVSRRDVSGYWDSVDGCWRSLNGIYKFTIGTCATSLRINDMGTWNGL</sequence>
<organism evidence="12 13">
    <name type="scientific">Penicillium salamii</name>
    <dbReference type="NCBI Taxonomy" id="1612424"/>
    <lineage>
        <taxon>Eukaryota</taxon>
        <taxon>Fungi</taxon>
        <taxon>Dikarya</taxon>
        <taxon>Ascomycota</taxon>
        <taxon>Pezizomycotina</taxon>
        <taxon>Eurotiomycetes</taxon>
        <taxon>Eurotiomycetidae</taxon>
        <taxon>Eurotiales</taxon>
        <taxon>Aspergillaceae</taxon>
        <taxon>Penicillium</taxon>
    </lineage>
</organism>
<keyword evidence="9" id="KW-0326">Glycosidase</keyword>
<evidence type="ECO:0000259" key="11">
    <source>
        <dbReference type="PROSITE" id="PS51820"/>
    </source>
</evidence>
<dbReference type="Gene3D" id="3.40.50.1700">
    <property type="entry name" value="Glycoside hydrolase family 3 C-terminal domain"/>
    <property type="match status" value="1"/>
</dbReference>
<reference evidence="12" key="1">
    <citation type="submission" date="2021-07" db="EMBL/GenBank/DDBJ databases">
        <authorList>
            <person name="Branca A.L. A."/>
        </authorList>
    </citation>
    <scope>NUCLEOTIDE SEQUENCE</scope>
</reference>
<dbReference type="Proteomes" id="UP001152649">
    <property type="component" value="Unassembled WGS sequence"/>
</dbReference>
<comment type="pathway">
    <text evidence="2">Glycan metabolism; cellulose degradation.</text>
</comment>
<evidence type="ECO:0000256" key="7">
    <source>
        <dbReference type="ARBA" id="ARBA00023180"/>
    </source>
</evidence>
<dbReference type="InterPro" id="IPR017853">
    <property type="entry name" value="GH"/>
</dbReference>
<dbReference type="SMART" id="SM01217">
    <property type="entry name" value="Fn3_like"/>
    <property type="match status" value="1"/>
</dbReference>
<dbReference type="Gene3D" id="2.60.40.10">
    <property type="entry name" value="Immunoglobulins"/>
    <property type="match status" value="1"/>
</dbReference>
<protein>
    <recommendedName>
        <fullName evidence="4">beta-glucosidase</fullName>
        <ecNumber evidence="4">3.2.1.21</ecNumber>
    </recommendedName>
</protein>
<evidence type="ECO:0000256" key="6">
    <source>
        <dbReference type="ARBA" id="ARBA00023001"/>
    </source>
</evidence>
<feature type="domain" description="PA14" evidence="11">
    <location>
        <begin position="406"/>
        <end position="559"/>
    </location>
</feature>
<dbReference type="InterPro" id="IPR050288">
    <property type="entry name" value="Cellulose_deg_GH3"/>
</dbReference>
<keyword evidence="13" id="KW-1185">Reference proteome</keyword>
<dbReference type="PANTHER" id="PTHR42715:SF10">
    <property type="entry name" value="BETA-GLUCOSIDASE"/>
    <property type="match status" value="1"/>
</dbReference>
<dbReference type="InterPro" id="IPR037524">
    <property type="entry name" value="PA14/GLEYA"/>
</dbReference>
<dbReference type="Pfam" id="PF00933">
    <property type="entry name" value="Glyco_hydro_3"/>
    <property type="match status" value="1"/>
</dbReference>
<dbReference type="InterPro" id="IPR036881">
    <property type="entry name" value="Glyco_hydro_3_C_sf"/>
</dbReference>
<dbReference type="OrthoDB" id="10036721at2759"/>
<evidence type="ECO:0000256" key="10">
    <source>
        <dbReference type="ARBA" id="ARBA00023326"/>
    </source>
</evidence>
<dbReference type="Pfam" id="PF14310">
    <property type="entry name" value="Fn3-like"/>
    <property type="match status" value="1"/>
</dbReference>
<evidence type="ECO:0000256" key="2">
    <source>
        <dbReference type="ARBA" id="ARBA00004987"/>
    </source>
</evidence>
<dbReference type="GO" id="GO:0008422">
    <property type="term" value="F:beta-glucosidase activity"/>
    <property type="evidence" value="ECO:0007669"/>
    <property type="project" value="UniProtKB-EC"/>
</dbReference>
<dbReference type="Gene3D" id="3.20.20.300">
    <property type="entry name" value="Glycoside hydrolase, family 3, N-terminal domain"/>
    <property type="match status" value="1"/>
</dbReference>
<evidence type="ECO:0000256" key="3">
    <source>
        <dbReference type="ARBA" id="ARBA00005336"/>
    </source>
</evidence>
<dbReference type="InterPro" id="IPR013783">
    <property type="entry name" value="Ig-like_fold"/>
</dbReference>
<dbReference type="SUPFAM" id="SSF56988">
    <property type="entry name" value="Anthrax protective antigen"/>
    <property type="match status" value="1"/>
</dbReference>
<evidence type="ECO:0000313" key="13">
    <source>
        <dbReference type="Proteomes" id="UP001152649"/>
    </source>
</evidence>
<dbReference type="EC" id="3.2.1.21" evidence="4"/>
<gene>
    <name evidence="12" type="ORF">PSALAMII_LOCUS1620</name>
</gene>
<dbReference type="InterPro" id="IPR036962">
    <property type="entry name" value="Glyco_hydro_3_N_sf"/>
</dbReference>
<dbReference type="PROSITE" id="PS51820">
    <property type="entry name" value="PA14"/>
    <property type="match status" value="1"/>
</dbReference>
<accession>A0A9W4IJ55</accession>
<keyword evidence="7" id="KW-0325">Glycoprotein</keyword>
<evidence type="ECO:0000313" key="12">
    <source>
        <dbReference type="EMBL" id="CAG8290139.1"/>
    </source>
</evidence>
<dbReference type="SUPFAM" id="SSF52279">
    <property type="entry name" value="Beta-D-glucan exohydrolase, C-terminal domain"/>
    <property type="match status" value="1"/>
</dbReference>
<comment type="similarity">
    <text evidence="3">Belongs to the glycosyl hydrolase 3 family.</text>
</comment>
<evidence type="ECO:0000256" key="8">
    <source>
        <dbReference type="ARBA" id="ARBA00023277"/>
    </source>
</evidence>